<dbReference type="PANTHER" id="PTHR30485">
    <property type="entry name" value="NI/FE-HYDROGENASE 1 B-TYPE CYTOCHROME SUBUNIT"/>
    <property type="match status" value="1"/>
</dbReference>
<evidence type="ECO:0000313" key="6">
    <source>
        <dbReference type="EMBL" id="RCN56477.1"/>
    </source>
</evidence>
<dbReference type="SUPFAM" id="SSF81342">
    <property type="entry name" value="Transmembrane di-heme cytochromes"/>
    <property type="match status" value="1"/>
</dbReference>
<evidence type="ECO:0000256" key="1">
    <source>
        <dbReference type="ARBA" id="ARBA00004651"/>
    </source>
</evidence>
<dbReference type="GO" id="GO:0009055">
    <property type="term" value="F:electron transfer activity"/>
    <property type="evidence" value="ECO:0007669"/>
    <property type="project" value="InterPro"/>
</dbReference>
<keyword evidence="5" id="KW-0472">Membrane</keyword>
<dbReference type="STRING" id="163359.A9R16_12850"/>
<evidence type="ECO:0000256" key="3">
    <source>
        <dbReference type="ARBA" id="ARBA00022692"/>
    </source>
</evidence>
<name>A0A1C2G0W5_9GAMM</name>
<keyword evidence="3" id="KW-0812">Transmembrane</keyword>
<evidence type="ECO:0000256" key="5">
    <source>
        <dbReference type="ARBA" id="ARBA00023136"/>
    </source>
</evidence>
<dbReference type="GO" id="GO:0005886">
    <property type="term" value="C:plasma membrane"/>
    <property type="evidence" value="ECO:0007669"/>
    <property type="project" value="UniProtKB-SubCell"/>
</dbReference>
<evidence type="ECO:0000256" key="4">
    <source>
        <dbReference type="ARBA" id="ARBA00022989"/>
    </source>
</evidence>
<protein>
    <submittedName>
        <fullName evidence="6">Uncharacterized protein</fullName>
    </submittedName>
</protein>
<organism evidence="6 7">
    <name type="scientific">Acidiferrobacter thiooxydans</name>
    <dbReference type="NCBI Taxonomy" id="163359"/>
    <lineage>
        <taxon>Bacteria</taxon>
        <taxon>Pseudomonadati</taxon>
        <taxon>Pseudomonadota</taxon>
        <taxon>Gammaproteobacteria</taxon>
        <taxon>Acidiferrobacterales</taxon>
        <taxon>Acidiferrobacteraceae</taxon>
        <taxon>Acidiferrobacter</taxon>
    </lineage>
</organism>
<reference evidence="6 7" key="1">
    <citation type="submission" date="2018-02" db="EMBL/GenBank/DDBJ databases">
        <title>Insights into the biology of acidophilic members of the Acidiferrobacteraceae family derived from comparative genomic analyses.</title>
        <authorList>
            <person name="Issotta F."/>
            <person name="Thyssen C."/>
            <person name="Mena C."/>
            <person name="Moya A."/>
            <person name="Bellenberg S."/>
            <person name="Sproer C."/>
            <person name="Covarrubias P.C."/>
            <person name="Sand W."/>
            <person name="Quatrini R."/>
            <person name="Vera M."/>
        </authorList>
    </citation>
    <scope>NUCLEOTIDE SEQUENCE [LARGE SCALE GENOMIC DNA]</scope>
    <source>
        <strain evidence="7">m-1</strain>
    </source>
</reference>
<dbReference type="AlphaFoldDB" id="A0A1C2G0W5"/>
<gene>
    <name evidence="6" type="ORF">C4900_11775</name>
</gene>
<sequence length="231" mass="25849">MNDKTPDKRTAQSDERPRIWDVPTRAFHWTLAVLVAWEWASAHLGHGLMRYHMWGGYAVLTLILFRLSWGFIGSHTARFAHFLRSPRRTWEYIKSWRRGAPDVHGHNPLGGWAVIAFLVSLMVQVGTGLFATDDVLTAGPLNQLVGSRMGDWLTTVHKWNFDVLLALIATHVSAVILHRVIAGHDLVRPMITGRAARPVANPIPSHAFARPWVGILALALSGLGTWLILQI</sequence>
<dbReference type="PANTHER" id="PTHR30485:SF2">
    <property type="entry name" value="BLL0597 PROTEIN"/>
    <property type="match status" value="1"/>
</dbReference>
<dbReference type="Proteomes" id="UP000253250">
    <property type="component" value="Unassembled WGS sequence"/>
</dbReference>
<dbReference type="InterPro" id="IPR011577">
    <property type="entry name" value="Cyt_b561_bac/Ni-Hgenase"/>
</dbReference>
<proteinExistence type="predicted"/>
<dbReference type="InterPro" id="IPR051542">
    <property type="entry name" value="Hydrogenase_cytochrome"/>
</dbReference>
<dbReference type="Pfam" id="PF01292">
    <property type="entry name" value="Ni_hydr_CYTB"/>
    <property type="match status" value="1"/>
</dbReference>
<comment type="caution">
    <text evidence="6">The sequence shown here is derived from an EMBL/GenBank/DDBJ whole genome shotgun (WGS) entry which is preliminary data.</text>
</comment>
<dbReference type="OrthoDB" id="196472at2"/>
<dbReference type="GO" id="GO:0022904">
    <property type="term" value="P:respiratory electron transport chain"/>
    <property type="evidence" value="ECO:0007669"/>
    <property type="project" value="InterPro"/>
</dbReference>
<keyword evidence="2" id="KW-1003">Cell membrane</keyword>
<dbReference type="EMBL" id="PSYR01000002">
    <property type="protein sequence ID" value="RCN56477.1"/>
    <property type="molecule type" value="Genomic_DNA"/>
</dbReference>
<dbReference type="Gene3D" id="1.20.950.20">
    <property type="entry name" value="Transmembrane di-heme cytochromes, Chain C"/>
    <property type="match status" value="1"/>
</dbReference>
<dbReference type="InterPro" id="IPR016174">
    <property type="entry name" value="Di-haem_cyt_TM"/>
</dbReference>
<evidence type="ECO:0000256" key="2">
    <source>
        <dbReference type="ARBA" id="ARBA00022475"/>
    </source>
</evidence>
<keyword evidence="7" id="KW-1185">Reference proteome</keyword>
<keyword evidence="4" id="KW-1133">Transmembrane helix</keyword>
<accession>A0A1C2G0W5</accession>
<dbReference type="GO" id="GO:0020037">
    <property type="term" value="F:heme binding"/>
    <property type="evidence" value="ECO:0007669"/>
    <property type="project" value="TreeGrafter"/>
</dbReference>
<comment type="subcellular location">
    <subcellularLocation>
        <location evidence="1">Cell membrane</location>
        <topology evidence="1">Multi-pass membrane protein</topology>
    </subcellularLocation>
</comment>
<dbReference type="RefSeq" id="WP_065970744.1">
    <property type="nucleotide sequence ID" value="NZ_CP080624.1"/>
</dbReference>
<evidence type="ECO:0000313" key="7">
    <source>
        <dbReference type="Proteomes" id="UP000253250"/>
    </source>
</evidence>